<feature type="transmembrane region" description="Helical" evidence="8">
    <location>
        <begin position="315"/>
        <end position="337"/>
    </location>
</feature>
<evidence type="ECO:0000256" key="5">
    <source>
        <dbReference type="ARBA" id="ARBA00022692"/>
    </source>
</evidence>
<feature type="transmembrane region" description="Helical" evidence="8">
    <location>
        <begin position="268"/>
        <end position="295"/>
    </location>
</feature>
<comment type="subcellular location">
    <subcellularLocation>
        <location evidence="8">Cell membrane</location>
        <topology evidence="8">Multi-pass membrane protein</topology>
    </subcellularLocation>
    <subcellularLocation>
        <location evidence="1">Endomembrane system</location>
        <topology evidence="1">Multi-pass membrane protein</topology>
    </subcellularLocation>
</comment>
<keyword evidence="7 8" id="KW-0472">Membrane</keyword>
<evidence type="ECO:0000313" key="9">
    <source>
        <dbReference type="EMBL" id="AKJ67598.1"/>
    </source>
</evidence>
<evidence type="ECO:0000256" key="8">
    <source>
        <dbReference type="RuleBase" id="RU362101"/>
    </source>
</evidence>
<dbReference type="NCBIfam" id="TIGR00802">
    <property type="entry name" value="nico"/>
    <property type="match status" value="1"/>
</dbReference>
<reference evidence="10" key="1">
    <citation type="submission" date="2015-06" db="EMBL/GenBank/DDBJ databases">
        <authorList>
            <person name="Lim Y.L."/>
            <person name="Ee R."/>
            <person name="Yong D."/>
            <person name="How K.Y."/>
            <person name="Yin W.F."/>
            <person name="Chan K.G."/>
        </authorList>
    </citation>
    <scope>NUCLEOTIDE SEQUENCE [LARGE SCALE GENOMIC DNA]</scope>
    <source>
        <strain evidence="10">DSM 25325</strain>
    </source>
</reference>
<proteinExistence type="inferred from homology"/>
<keyword evidence="5 8" id="KW-0812">Transmembrane</keyword>
<dbReference type="AlphaFoldDB" id="A0A0G3EKM9"/>
<feature type="transmembrane region" description="Helical" evidence="8">
    <location>
        <begin position="185"/>
        <end position="206"/>
    </location>
</feature>
<evidence type="ECO:0000313" key="10">
    <source>
        <dbReference type="Proteomes" id="UP000036700"/>
    </source>
</evidence>
<dbReference type="InterPro" id="IPR011541">
    <property type="entry name" value="Ni/Co_transpt_high_affinity"/>
</dbReference>
<dbReference type="Pfam" id="PF03824">
    <property type="entry name" value="NicO"/>
    <property type="match status" value="1"/>
</dbReference>
<evidence type="ECO:0000256" key="1">
    <source>
        <dbReference type="ARBA" id="ARBA00004127"/>
    </source>
</evidence>
<evidence type="ECO:0000256" key="3">
    <source>
        <dbReference type="ARBA" id="ARBA00022448"/>
    </source>
</evidence>
<dbReference type="GO" id="GO:0012505">
    <property type="term" value="C:endomembrane system"/>
    <property type="evidence" value="ECO:0007669"/>
    <property type="project" value="UniProtKB-SubCell"/>
</dbReference>
<evidence type="ECO:0000256" key="7">
    <source>
        <dbReference type="ARBA" id="ARBA00023136"/>
    </source>
</evidence>
<evidence type="ECO:0000256" key="2">
    <source>
        <dbReference type="ARBA" id="ARBA00010892"/>
    </source>
</evidence>
<evidence type="ECO:0000256" key="6">
    <source>
        <dbReference type="ARBA" id="ARBA00022989"/>
    </source>
</evidence>
<feature type="transmembrane region" description="Helical" evidence="8">
    <location>
        <begin position="85"/>
        <end position="114"/>
    </location>
</feature>
<feature type="transmembrane region" description="Helical" evidence="8">
    <location>
        <begin position="126"/>
        <end position="151"/>
    </location>
</feature>
<sequence length="349" mass="37316">MTTPAGTAHPAASMRARIVTMYVALGLINLFAWGWAYAVLRTSPELLGTVFLAYSFGLRHAMDADHIAAIDNVTRKLMNDGKRPICVGFFFALGHALMVVLGAVFVALAAQAVADHFAAFKDAGTIIGTVASASFLLAIGAVNIVLLADLLKALRRMRGKPTQSIGDTRLLQFDGNLLARVFRPLFSLVRSSWLMFPLGILFGLGFETATEVGLLGTSASQASAGFSIWTILLLPCLFAAGMLSIDTTDGILMLGAYGWAFVKPLRKLYYNVTITLISTVVALLIGGMEALGIVSQTLSLSGPFWRFVDAINSNFGLLGYAIVGIFVGGWIVSALLYKFNGYERDATAV</sequence>
<dbReference type="Proteomes" id="UP000036700">
    <property type="component" value="Chromosome"/>
</dbReference>
<protein>
    <recommendedName>
        <fullName evidence="8">Nickel/cobalt efflux system</fullName>
    </recommendedName>
</protein>
<dbReference type="PANTHER" id="PTHR31611">
    <property type="entry name" value="HIGH-AFFINITY NICKEL TRANSPORT PROTEIN NIC1"/>
    <property type="match status" value="1"/>
</dbReference>
<accession>A0A0G3EKM9</accession>
<feature type="transmembrane region" description="Helical" evidence="8">
    <location>
        <begin position="20"/>
        <end position="40"/>
    </location>
</feature>
<dbReference type="STRING" id="445709.ABW99_04520"/>
<dbReference type="InterPro" id="IPR004688">
    <property type="entry name" value="Ni/Co_transpt"/>
</dbReference>
<feature type="transmembrane region" description="Helical" evidence="8">
    <location>
        <begin position="226"/>
        <end position="247"/>
    </location>
</feature>
<dbReference type="OrthoDB" id="9776706at2"/>
<dbReference type="RefSeq" id="WP_047213240.1">
    <property type="nucleotide sequence ID" value="NZ_CP011568.3"/>
</dbReference>
<organism evidence="9 10">
    <name type="scientific">Pandoraea thiooxydans</name>
    <dbReference type="NCBI Taxonomy" id="445709"/>
    <lineage>
        <taxon>Bacteria</taxon>
        <taxon>Pseudomonadati</taxon>
        <taxon>Pseudomonadota</taxon>
        <taxon>Betaproteobacteria</taxon>
        <taxon>Burkholderiales</taxon>
        <taxon>Burkholderiaceae</taxon>
        <taxon>Pandoraea</taxon>
    </lineage>
</organism>
<keyword evidence="6 8" id="KW-1133">Transmembrane helix</keyword>
<dbReference type="GO" id="GO:0015099">
    <property type="term" value="F:nickel cation transmembrane transporter activity"/>
    <property type="evidence" value="ECO:0007669"/>
    <property type="project" value="UniProtKB-UniRule"/>
</dbReference>
<dbReference type="KEGG" id="ptx:ABW99_04520"/>
<dbReference type="GO" id="GO:0005886">
    <property type="term" value="C:plasma membrane"/>
    <property type="evidence" value="ECO:0007669"/>
    <property type="project" value="UniProtKB-SubCell"/>
</dbReference>
<keyword evidence="10" id="KW-1185">Reference proteome</keyword>
<dbReference type="PANTHER" id="PTHR31611:SF0">
    <property type="entry name" value="HIGH-AFFINITY NICKEL TRANSPORT PROTEIN NIC1"/>
    <property type="match status" value="1"/>
</dbReference>
<name>A0A0G3EKM9_9BURK</name>
<comment type="similarity">
    <text evidence="2 8">Belongs to the NiCoT transporter (TC 2.A.52) family.</text>
</comment>
<keyword evidence="3 8" id="KW-0813">Transport</keyword>
<keyword evidence="4" id="KW-0533">Nickel</keyword>
<dbReference type="PATRIC" id="fig|445709.3.peg.969"/>
<evidence type="ECO:0000256" key="4">
    <source>
        <dbReference type="ARBA" id="ARBA00022596"/>
    </source>
</evidence>
<gene>
    <name evidence="9" type="ORF">ABW99_04520</name>
</gene>
<dbReference type="EMBL" id="CP011568">
    <property type="protein sequence ID" value="AKJ67598.1"/>
    <property type="molecule type" value="Genomic_DNA"/>
</dbReference>